<dbReference type="OrthoDB" id="9930272at2759"/>
<accession>A0A2G9UCB9</accession>
<reference evidence="1 2" key="1">
    <citation type="submission" date="2015-09" db="EMBL/GenBank/DDBJ databases">
        <title>Draft genome of the parasitic nematode Teladorsagia circumcincta isolate WARC Sus (inbred).</title>
        <authorList>
            <person name="Mitreva M."/>
        </authorList>
    </citation>
    <scope>NUCLEOTIDE SEQUENCE [LARGE SCALE GENOMIC DNA]</scope>
    <source>
        <strain evidence="1 2">S</strain>
    </source>
</reference>
<dbReference type="InterPro" id="IPR006624">
    <property type="entry name" value="Beta-propeller_rpt_TECPR"/>
</dbReference>
<keyword evidence="2" id="KW-1185">Reference proteome</keyword>
<evidence type="ECO:0000313" key="1">
    <source>
        <dbReference type="EMBL" id="PIO67884.1"/>
    </source>
</evidence>
<protein>
    <submittedName>
        <fullName evidence="1">Uncharacterized protein</fullName>
    </submittedName>
</protein>
<dbReference type="SMART" id="SM00706">
    <property type="entry name" value="TECPR"/>
    <property type="match status" value="2"/>
</dbReference>
<gene>
    <name evidence="1" type="ORF">TELCIR_10353</name>
</gene>
<name>A0A2G9UCB9_TELCI</name>
<dbReference type="Proteomes" id="UP000230423">
    <property type="component" value="Unassembled WGS sequence"/>
</dbReference>
<dbReference type="AlphaFoldDB" id="A0A2G9UCB9"/>
<proteinExistence type="predicted"/>
<sequence length="135" mass="15239">MRVKVLSSPNGIYVWILAKGRGWARVNINDRNPSGVKWTETYHTSDLCQLAVGDNIVWALDASGHLLRLRGLAAGNPAGNYWRPISGGTFRAISIDARSDLWAIDMENHLVRHLSDVFIPNQFRNCDVRESYEFV</sequence>
<evidence type="ECO:0000313" key="2">
    <source>
        <dbReference type="Proteomes" id="UP000230423"/>
    </source>
</evidence>
<organism evidence="1 2">
    <name type="scientific">Teladorsagia circumcincta</name>
    <name type="common">Brown stomach worm</name>
    <name type="synonym">Ostertagia circumcincta</name>
    <dbReference type="NCBI Taxonomy" id="45464"/>
    <lineage>
        <taxon>Eukaryota</taxon>
        <taxon>Metazoa</taxon>
        <taxon>Ecdysozoa</taxon>
        <taxon>Nematoda</taxon>
        <taxon>Chromadorea</taxon>
        <taxon>Rhabditida</taxon>
        <taxon>Rhabditina</taxon>
        <taxon>Rhabditomorpha</taxon>
        <taxon>Strongyloidea</taxon>
        <taxon>Trichostrongylidae</taxon>
        <taxon>Teladorsagia</taxon>
    </lineage>
</organism>
<dbReference type="EMBL" id="KZ347366">
    <property type="protein sequence ID" value="PIO67884.1"/>
    <property type="molecule type" value="Genomic_DNA"/>
</dbReference>